<evidence type="ECO:0000256" key="3">
    <source>
        <dbReference type="ARBA" id="ARBA00022679"/>
    </source>
</evidence>
<accession>A0A316UYY5</accession>
<dbReference type="PANTHER" id="PTHR10408:SF9">
    <property type="entry name" value="STEROL O-ACYLTRANSFERASE 2-RELATED"/>
    <property type="match status" value="1"/>
</dbReference>
<sequence length="715" mass="80367">MASAANQTSRPSSAAAHAMSRQSSSGAATPSTTTDSGSTTPGSESGADEVVATSTVITEYTTRPKGSIDGDDAEDQEAASSAPKVAGQTTTVTHIGSKELQHQIDKDGGVHLKPQQSAHQKKRGKKIRAIVSFKPRQSRLDRFNEEAAKDPFRGFYTLFWIGMGIIMLNTFYTSFTNTGKIISLTFWTLFSKDAIVLAISDGVLVGSLFLCVPYAKGLKRRWFRYAPTGLIIQHSWQALMLACVIKWARYREWPWVQSGFFVLHTLSMMMKIHSYLAVNGNMSIHYHRMRRVERQLEERVLEVEREAAGQGEKEEKLPESKEEARQMQHDLLARAWDRAVRKSKDEANAREGADALLEGDKVALWAQVDKQRGMGAFRHRAFRGSLTRSLHPDQPQHTHHASATLQSPENGSAARQRKDSTSSQTAQEELVRDPHPLATHPDVLISTLSREIECLREELMSVPPHLPEGLSPSEAESAGGKDKRVCWPDNVTLANFWDYLLVPTLVYELEYPRTKSIRPLYVLEKTLATFGTFFVIYVITEHFIIPHSPSPETPLLQTFLKLALPMMVNYLLIFYIMFECVCNGFAELTRFADREFYQDWWNATSMDVFSRKWNKPVHSFLLKHVYASSIAGLGMSKTLAMLTTFLLSAFLHELVMAIVSGKIRGYLFAAQMSQLPLILLSKVPIIRDNETLGNLIFWIGLMAGFPLLNIGYLIY</sequence>
<name>A0A316UYY5_9BASI</name>
<organism evidence="14 15">
    <name type="scientific">Jaminaea rosea</name>
    <dbReference type="NCBI Taxonomy" id="1569628"/>
    <lineage>
        <taxon>Eukaryota</taxon>
        <taxon>Fungi</taxon>
        <taxon>Dikarya</taxon>
        <taxon>Basidiomycota</taxon>
        <taxon>Ustilaginomycotina</taxon>
        <taxon>Exobasidiomycetes</taxon>
        <taxon>Microstromatales</taxon>
        <taxon>Microstromatales incertae sedis</taxon>
        <taxon>Jaminaea</taxon>
    </lineage>
</organism>
<evidence type="ECO:0000313" key="14">
    <source>
        <dbReference type="EMBL" id="PWN28365.1"/>
    </source>
</evidence>
<dbReference type="InterPro" id="IPR014371">
    <property type="entry name" value="Oat_ACAT_DAG_ARE"/>
</dbReference>
<feature type="region of interest" description="Disordered" evidence="12">
    <location>
        <begin position="304"/>
        <end position="326"/>
    </location>
</feature>
<feature type="compositionally biased region" description="Polar residues" evidence="12">
    <location>
        <begin position="1"/>
        <end position="12"/>
    </location>
</feature>
<evidence type="ECO:0000256" key="9">
    <source>
        <dbReference type="ARBA" id="ARBA00023568"/>
    </source>
</evidence>
<keyword evidence="5 10" id="KW-0256">Endoplasmic reticulum</keyword>
<evidence type="ECO:0000256" key="8">
    <source>
        <dbReference type="ARBA" id="ARBA00023315"/>
    </source>
</evidence>
<evidence type="ECO:0000313" key="15">
    <source>
        <dbReference type="Proteomes" id="UP000245884"/>
    </source>
</evidence>
<keyword evidence="3 10" id="KW-0808">Transferase</keyword>
<keyword evidence="7 10" id="KW-0472">Membrane</keyword>
<dbReference type="Pfam" id="PF03062">
    <property type="entry name" value="MBOAT"/>
    <property type="match status" value="1"/>
</dbReference>
<feature type="transmembrane region" description="Helical" evidence="13">
    <location>
        <begin position="520"/>
        <end position="539"/>
    </location>
</feature>
<dbReference type="AlphaFoldDB" id="A0A316UYY5"/>
<feature type="active site" evidence="11">
    <location>
        <position position="652"/>
    </location>
</feature>
<feature type="region of interest" description="Disordered" evidence="12">
    <location>
        <begin position="1"/>
        <end position="91"/>
    </location>
</feature>
<keyword evidence="8 10" id="KW-0012">Acyltransferase</keyword>
<keyword evidence="4 13" id="KW-0812">Transmembrane</keyword>
<dbReference type="PIRSF" id="PIRSF000439">
    <property type="entry name" value="Oat_ACAT_DAG_ARE"/>
    <property type="match status" value="1"/>
</dbReference>
<dbReference type="PANTHER" id="PTHR10408">
    <property type="entry name" value="STEROL O-ACYLTRANSFERASE"/>
    <property type="match status" value="1"/>
</dbReference>
<dbReference type="RefSeq" id="XP_025362977.1">
    <property type="nucleotide sequence ID" value="XM_025505826.1"/>
</dbReference>
<evidence type="ECO:0000256" key="1">
    <source>
        <dbReference type="ARBA" id="ARBA00004477"/>
    </source>
</evidence>
<dbReference type="OrthoDB" id="10039049at2759"/>
<feature type="transmembrane region" description="Helical" evidence="13">
    <location>
        <begin position="195"/>
        <end position="215"/>
    </location>
</feature>
<evidence type="ECO:0000256" key="6">
    <source>
        <dbReference type="ARBA" id="ARBA00022989"/>
    </source>
</evidence>
<dbReference type="GO" id="GO:0005789">
    <property type="term" value="C:endoplasmic reticulum membrane"/>
    <property type="evidence" value="ECO:0007669"/>
    <property type="project" value="UniProtKB-SubCell"/>
</dbReference>
<feature type="transmembrane region" description="Helical" evidence="13">
    <location>
        <begin position="695"/>
        <end position="714"/>
    </location>
</feature>
<comment type="subcellular location">
    <subcellularLocation>
        <location evidence="1 10">Endoplasmic reticulum membrane</location>
        <topology evidence="1 10">Multi-pass membrane protein</topology>
    </subcellularLocation>
</comment>
<evidence type="ECO:0000256" key="4">
    <source>
        <dbReference type="ARBA" id="ARBA00022692"/>
    </source>
</evidence>
<dbReference type="EMBL" id="KZ819665">
    <property type="protein sequence ID" value="PWN28365.1"/>
    <property type="molecule type" value="Genomic_DNA"/>
</dbReference>
<proteinExistence type="inferred from homology"/>
<reference evidence="14 15" key="1">
    <citation type="journal article" date="2018" name="Mol. Biol. Evol.">
        <title>Broad Genomic Sampling Reveals a Smut Pathogenic Ancestry of the Fungal Clade Ustilaginomycotina.</title>
        <authorList>
            <person name="Kijpornyongpan T."/>
            <person name="Mondo S.J."/>
            <person name="Barry K."/>
            <person name="Sandor L."/>
            <person name="Lee J."/>
            <person name="Lipzen A."/>
            <person name="Pangilinan J."/>
            <person name="LaButti K."/>
            <person name="Hainaut M."/>
            <person name="Henrissat B."/>
            <person name="Grigoriev I.V."/>
            <person name="Spatafora J.W."/>
            <person name="Aime M.C."/>
        </authorList>
    </citation>
    <scope>NUCLEOTIDE SEQUENCE [LARGE SCALE GENOMIC DNA]</scope>
    <source>
        <strain evidence="14 15">MCA 5214</strain>
    </source>
</reference>
<dbReference type="GO" id="GO:0008204">
    <property type="term" value="P:ergosterol metabolic process"/>
    <property type="evidence" value="ECO:0007669"/>
    <property type="project" value="TreeGrafter"/>
</dbReference>
<evidence type="ECO:0000256" key="5">
    <source>
        <dbReference type="ARBA" id="ARBA00022824"/>
    </source>
</evidence>
<feature type="compositionally biased region" description="Low complexity" evidence="12">
    <location>
        <begin position="23"/>
        <end position="45"/>
    </location>
</feature>
<evidence type="ECO:0000256" key="2">
    <source>
        <dbReference type="ARBA" id="ARBA00009010"/>
    </source>
</evidence>
<feature type="transmembrane region" description="Helical" evidence="13">
    <location>
        <begin position="155"/>
        <end position="175"/>
    </location>
</feature>
<keyword evidence="15" id="KW-1185">Reference proteome</keyword>
<protein>
    <recommendedName>
        <fullName evidence="10">O-acyltransferase</fullName>
    </recommendedName>
</protein>
<evidence type="ECO:0000256" key="7">
    <source>
        <dbReference type="ARBA" id="ARBA00023136"/>
    </source>
</evidence>
<feature type="compositionally biased region" description="Polar residues" evidence="12">
    <location>
        <begin position="52"/>
        <end position="61"/>
    </location>
</feature>
<dbReference type="STRING" id="1569628.A0A316UYY5"/>
<comment type="similarity">
    <text evidence="2 10">Belongs to the membrane-bound acyltransferase family. Sterol o-acyltransferase subfamily.</text>
</comment>
<comment type="function">
    <text evidence="9">Sterol O-acyltransferase that catalyzes the formation of stery esters.</text>
</comment>
<dbReference type="GO" id="GO:0034737">
    <property type="term" value="F:ergosterol O-acyltransferase activity"/>
    <property type="evidence" value="ECO:0007669"/>
    <property type="project" value="TreeGrafter"/>
</dbReference>
<feature type="compositionally biased region" description="Polar residues" evidence="12">
    <location>
        <begin position="401"/>
        <end position="410"/>
    </location>
</feature>
<dbReference type="Proteomes" id="UP000245884">
    <property type="component" value="Unassembled WGS sequence"/>
</dbReference>
<feature type="transmembrane region" description="Helical" evidence="13">
    <location>
        <begin position="559"/>
        <end position="578"/>
    </location>
</feature>
<evidence type="ECO:0000256" key="11">
    <source>
        <dbReference type="PIRSR" id="PIRSR000439-1"/>
    </source>
</evidence>
<dbReference type="InterPro" id="IPR004299">
    <property type="entry name" value="MBOAT_fam"/>
</dbReference>
<gene>
    <name evidence="14" type="ORF">BDZ90DRAFT_231358</name>
</gene>
<evidence type="ECO:0000256" key="13">
    <source>
        <dbReference type="SAM" id="Phobius"/>
    </source>
</evidence>
<evidence type="ECO:0000256" key="10">
    <source>
        <dbReference type="PIRNR" id="PIRNR000439"/>
    </source>
</evidence>
<evidence type="ECO:0000256" key="12">
    <source>
        <dbReference type="SAM" id="MobiDB-lite"/>
    </source>
</evidence>
<dbReference type="GeneID" id="37027649"/>
<feature type="region of interest" description="Disordered" evidence="12">
    <location>
        <begin position="388"/>
        <end position="438"/>
    </location>
</feature>
<keyword evidence="6 13" id="KW-1133">Transmembrane helix</keyword>